<evidence type="ECO:0000259" key="1">
    <source>
        <dbReference type="PROSITE" id="PS51186"/>
    </source>
</evidence>
<dbReference type="CDD" id="cd04301">
    <property type="entry name" value="NAT_SF"/>
    <property type="match status" value="1"/>
</dbReference>
<dbReference type="GO" id="GO:0016747">
    <property type="term" value="F:acyltransferase activity, transferring groups other than amino-acyl groups"/>
    <property type="evidence" value="ECO:0007669"/>
    <property type="project" value="InterPro"/>
</dbReference>
<dbReference type="PANTHER" id="PTHR43792:SF1">
    <property type="entry name" value="N-ACETYLTRANSFERASE DOMAIN-CONTAINING PROTEIN"/>
    <property type="match status" value="1"/>
</dbReference>
<dbReference type="PANTHER" id="PTHR43792">
    <property type="entry name" value="GNAT FAMILY, PUTATIVE (AFU_ORTHOLOGUE AFUA_3G00765)-RELATED-RELATED"/>
    <property type="match status" value="1"/>
</dbReference>
<dbReference type="EMBL" id="RDBE01000008">
    <property type="protein sequence ID" value="RLV48818.1"/>
    <property type="molecule type" value="Genomic_DNA"/>
</dbReference>
<organism evidence="2 3">
    <name type="scientific">Nocardioides mangrovicus</name>
    <dbReference type="NCBI Taxonomy" id="2478913"/>
    <lineage>
        <taxon>Bacteria</taxon>
        <taxon>Bacillati</taxon>
        <taxon>Actinomycetota</taxon>
        <taxon>Actinomycetes</taxon>
        <taxon>Propionibacteriales</taxon>
        <taxon>Nocardioidaceae</taxon>
        <taxon>Nocardioides</taxon>
    </lineage>
</organism>
<dbReference type="InterPro" id="IPR000182">
    <property type="entry name" value="GNAT_dom"/>
</dbReference>
<dbReference type="InterPro" id="IPR051531">
    <property type="entry name" value="N-acetyltransferase"/>
</dbReference>
<dbReference type="AlphaFoldDB" id="A0A3L8P312"/>
<reference evidence="2 3" key="1">
    <citation type="submission" date="2018-10" db="EMBL/GenBank/DDBJ databases">
        <title>Marmoricola sp. 4Q3S-7 whole genome shotgun sequence.</title>
        <authorList>
            <person name="Li F."/>
        </authorList>
    </citation>
    <scope>NUCLEOTIDE SEQUENCE [LARGE SCALE GENOMIC DNA]</scope>
    <source>
        <strain evidence="2 3">4Q3S-7</strain>
    </source>
</reference>
<dbReference type="Gene3D" id="3.40.630.30">
    <property type="match status" value="1"/>
</dbReference>
<feature type="domain" description="N-acetyltransferase" evidence="1">
    <location>
        <begin position="1"/>
        <end position="148"/>
    </location>
</feature>
<dbReference type="PROSITE" id="PS51186">
    <property type="entry name" value="GNAT"/>
    <property type="match status" value="1"/>
</dbReference>
<accession>A0A3L8P312</accession>
<protein>
    <submittedName>
        <fullName evidence="2">N-acetyltransferase</fullName>
    </submittedName>
</protein>
<dbReference type="InterPro" id="IPR016181">
    <property type="entry name" value="Acyl_CoA_acyltransferase"/>
</dbReference>
<dbReference type="OrthoDB" id="3533156at2"/>
<dbReference type="SUPFAM" id="SSF55729">
    <property type="entry name" value="Acyl-CoA N-acyltransferases (Nat)"/>
    <property type="match status" value="1"/>
</dbReference>
<dbReference type="Proteomes" id="UP000281708">
    <property type="component" value="Unassembled WGS sequence"/>
</dbReference>
<gene>
    <name evidence="2" type="ORF">D9V37_13300</name>
</gene>
<evidence type="ECO:0000313" key="2">
    <source>
        <dbReference type="EMBL" id="RLV48818.1"/>
    </source>
</evidence>
<keyword evidence="2" id="KW-0808">Transferase</keyword>
<proteinExistence type="predicted"/>
<keyword evidence="3" id="KW-1185">Reference proteome</keyword>
<sequence>MAEADADALGEVLEVGSPASRYAGRDPHRWVAWTRGLYAEHGFGLWVVETHDGTLVGDCGLTRQEVQGEWLTEIGWHVHPELRGRGYATEAATSVLTCARDAGIDHLVAIIAPDNHASQAVARRLGFTVDREVRWHGSPALVFGGTLVG</sequence>
<dbReference type="Pfam" id="PF13302">
    <property type="entry name" value="Acetyltransf_3"/>
    <property type="match status" value="1"/>
</dbReference>
<name>A0A3L8P312_9ACTN</name>
<comment type="caution">
    <text evidence="2">The sequence shown here is derived from an EMBL/GenBank/DDBJ whole genome shotgun (WGS) entry which is preliminary data.</text>
</comment>
<evidence type="ECO:0000313" key="3">
    <source>
        <dbReference type="Proteomes" id="UP000281708"/>
    </source>
</evidence>